<sequence>MTAAAAVPPYLPSARRPGLITLLMVLVVISGVLSIIGGLVLVLLRNNSEVANQVVAQDGLSRSTGSTVALWAGIAAIVIGVIYLAVAKGLGNGNSFSRAVVAFFTVLSIVGGFFTMFGVSHGTRWSGLISVLIGVAVMAILYSRRANAFYSGR</sequence>
<dbReference type="Proteomes" id="UP000306985">
    <property type="component" value="Unassembled WGS sequence"/>
</dbReference>
<accession>A0A4U6QAB5</accession>
<evidence type="ECO:0000313" key="2">
    <source>
        <dbReference type="EMBL" id="TKV56849.1"/>
    </source>
</evidence>
<name>A0A4U6QAB5_9ACTN</name>
<dbReference type="OrthoDB" id="4981655at2"/>
<dbReference type="AlphaFoldDB" id="A0A4U6QAB5"/>
<organism evidence="2 3">
    <name type="scientific">Nakamurella flava</name>
    <dbReference type="NCBI Taxonomy" id="2576308"/>
    <lineage>
        <taxon>Bacteria</taxon>
        <taxon>Bacillati</taxon>
        <taxon>Actinomycetota</taxon>
        <taxon>Actinomycetes</taxon>
        <taxon>Nakamurellales</taxon>
        <taxon>Nakamurellaceae</taxon>
        <taxon>Nakamurella</taxon>
    </lineage>
</organism>
<dbReference type="EMBL" id="SZZH01000006">
    <property type="protein sequence ID" value="TKV56849.1"/>
    <property type="molecule type" value="Genomic_DNA"/>
</dbReference>
<keyword evidence="1" id="KW-0472">Membrane</keyword>
<keyword evidence="1" id="KW-1133">Transmembrane helix</keyword>
<feature type="transmembrane region" description="Helical" evidence="1">
    <location>
        <begin position="68"/>
        <end position="87"/>
    </location>
</feature>
<keyword evidence="1" id="KW-0812">Transmembrane</keyword>
<feature type="transmembrane region" description="Helical" evidence="1">
    <location>
        <begin position="99"/>
        <end position="119"/>
    </location>
</feature>
<evidence type="ECO:0000313" key="3">
    <source>
        <dbReference type="Proteomes" id="UP000306985"/>
    </source>
</evidence>
<feature type="transmembrane region" description="Helical" evidence="1">
    <location>
        <begin position="19"/>
        <end position="44"/>
    </location>
</feature>
<protein>
    <submittedName>
        <fullName evidence="2">Uncharacterized protein</fullName>
    </submittedName>
</protein>
<dbReference type="RefSeq" id="WP_137451236.1">
    <property type="nucleotide sequence ID" value="NZ_SZZH01000006.1"/>
</dbReference>
<keyword evidence="3" id="KW-1185">Reference proteome</keyword>
<reference evidence="2 3" key="1">
    <citation type="submission" date="2019-05" db="EMBL/GenBank/DDBJ databases">
        <title>Nakamurella sp. N5BH11, whole genome shotgun sequence.</title>
        <authorList>
            <person name="Tuo L."/>
        </authorList>
    </citation>
    <scope>NUCLEOTIDE SEQUENCE [LARGE SCALE GENOMIC DNA]</scope>
    <source>
        <strain evidence="2 3">N5BH11</strain>
    </source>
</reference>
<evidence type="ECO:0000256" key="1">
    <source>
        <dbReference type="SAM" id="Phobius"/>
    </source>
</evidence>
<feature type="transmembrane region" description="Helical" evidence="1">
    <location>
        <begin position="125"/>
        <end position="143"/>
    </location>
</feature>
<proteinExistence type="predicted"/>
<gene>
    <name evidence="2" type="ORF">FDO65_18575</name>
</gene>
<comment type="caution">
    <text evidence="2">The sequence shown here is derived from an EMBL/GenBank/DDBJ whole genome shotgun (WGS) entry which is preliminary data.</text>
</comment>